<accession>A0A517VZ26</accession>
<organism evidence="2 3">
    <name type="scientific">Gimesia aquarii</name>
    <dbReference type="NCBI Taxonomy" id="2527964"/>
    <lineage>
        <taxon>Bacteria</taxon>
        <taxon>Pseudomonadati</taxon>
        <taxon>Planctomycetota</taxon>
        <taxon>Planctomycetia</taxon>
        <taxon>Planctomycetales</taxon>
        <taxon>Planctomycetaceae</taxon>
        <taxon>Gimesia</taxon>
    </lineage>
</organism>
<evidence type="ECO:0000256" key="1">
    <source>
        <dbReference type="SAM" id="MobiDB-lite"/>
    </source>
</evidence>
<dbReference type="Gene3D" id="2.40.50.100">
    <property type="match status" value="1"/>
</dbReference>
<reference evidence="2 3" key="1">
    <citation type="submission" date="2019-03" db="EMBL/GenBank/DDBJ databases">
        <title>Deep-cultivation of Planctomycetes and their phenomic and genomic characterization uncovers novel biology.</title>
        <authorList>
            <person name="Wiegand S."/>
            <person name="Jogler M."/>
            <person name="Boedeker C."/>
            <person name="Pinto D."/>
            <person name="Vollmers J."/>
            <person name="Rivas-Marin E."/>
            <person name="Kohn T."/>
            <person name="Peeters S.H."/>
            <person name="Heuer A."/>
            <person name="Rast P."/>
            <person name="Oberbeckmann S."/>
            <person name="Bunk B."/>
            <person name="Jeske O."/>
            <person name="Meyerdierks A."/>
            <person name="Storesund J.E."/>
            <person name="Kallscheuer N."/>
            <person name="Luecker S."/>
            <person name="Lage O.M."/>
            <person name="Pohl T."/>
            <person name="Merkel B.J."/>
            <person name="Hornburger P."/>
            <person name="Mueller R.-W."/>
            <person name="Bruemmer F."/>
            <person name="Labrenz M."/>
            <person name="Spormann A.M."/>
            <person name="Op den Camp H."/>
            <person name="Overmann J."/>
            <person name="Amann R."/>
            <person name="Jetten M.S.M."/>
            <person name="Mascher T."/>
            <person name="Medema M.H."/>
            <person name="Devos D.P."/>
            <person name="Kaster A.-K."/>
            <person name="Ovreas L."/>
            <person name="Rohde M."/>
            <person name="Galperin M.Y."/>
            <person name="Jogler C."/>
        </authorList>
    </citation>
    <scope>NUCLEOTIDE SEQUENCE [LARGE SCALE GENOMIC DNA]</scope>
    <source>
        <strain evidence="2 3">V144</strain>
    </source>
</reference>
<dbReference type="GO" id="GO:0015562">
    <property type="term" value="F:efflux transmembrane transporter activity"/>
    <property type="evidence" value="ECO:0007669"/>
    <property type="project" value="TreeGrafter"/>
</dbReference>
<dbReference type="Gene3D" id="2.40.30.170">
    <property type="match status" value="1"/>
</dbReference>
<evidence type="ECO:0000313" key="2">
    <source>
        <dbReference type="EMBL" id="QDT98268.1"/>
    </source>
</evidence>
<dbReference type="EMBL" id="CP037920">
    <property type="protein sequence ID" value="QDT98268.1"/>
    <property type="molecule type" value="Genomic_DNA"/>
</dbReference>
<dbReference type="GO" id="GO:1990281">
    <property type="term" value="C:efflux pump complex"/>
    <property type="evidence" value="ECO:0007669"/>
    <property type="project" value="TreeGrafter"/>
</dbReference>
<dbReference type="PANTHER" id="PTHR30469:SF15">
    <property type="entry name" value="HLYD FAMILY OF SECRETION PROTEINS"/>
    <property type="match status" value="1"/>
</dbReference>
<name>A0A517VZ26_9PLAN</name>
<feature type="region of interest" description="Disordered" evidence="1">
    <location>
        <begin position="334"/>
        <end position="375"/>
    </location>
</feature>
<dbReference type="AlphaFoldDB" id="A0A517VZ26"/>
<dbReference type="KEGG" id="gaw:V144x_37540"/>
<dbReference type="RefSeq" id="WP_144986794.1">
    <property type="nucleotide sequence ID" value="NZ_CP037920.1"/>
</dbReference>
<dbReference type="Gene3D" id="1.10.287.470">
    <property type="entry name" value="Helix hairpin bin"/>
    <property type="match status" value="1"/>
</dbReference>
<sequence length="375" mass="40961">MLKLLRDKQAVLFVSCIKQCLCYSLIVAILLSVTPTSAQKDTKEPQTVSIEREAISLRHPRDYYVPLNLKPVRSLIISSPIDGVVHAVDVKSGEKPTSKAVLVRLDSSIPKAEVTRAEAALELAKQEQKNTTGKATAIAKAKVELAEAELKIANIRLEQTNIRAPFQGEIFRIFATPGAFVRAGEPLLELGDTSKLQVEIPLEREQAQKGSSINLNVEEQVAQATVDQILPLSPKFEKLRDLGNSITSAVVILNNNGNQFRPGQAVNVALIPRYPIAEIPTISVKNTPEGKRTIQIVRENVIRDLTPQILGQIGPERLFVSAAFNKDDEIIVSTSQPLPDGTAVQPKLTVGKPEPTQGKTTGRSPSKRPEKKVSF</sequence>
<dbReference type="PANTHER" id="PTHR30469">
    <property type="entry name" value="MULTIDRUG RESISTANCE PROTEIN MDTA"/>
    <property type="match status" value="1"/>
</dbReference>
<proteinExistence type="predicted"/>
<protein>
    <submittedName>
        <fullName evidence="2">Multidrug resistance protein MdtN</fullName>
    </submittedName>
</protein>
<gene>
    <name evidence="2" type="ORF">V144x_37540</name>
</gene>
<dbReference type="SUPFAM" id="SSF111369">
    <property type="entry name" value="HlyD-like secretion proteins"/>
    <property type="match status" value="1"/>
</dbReference>
<evidence type="ECO:0000313" key="3">
    <source>
        <dbReference type="Proteomes" id="UP000318704"/>
    </source>
</evidence>
<dbReference type="Proteomes" id="UP000318704">
    <property type="component" value="Chromosome"/>
</dbReference>